<evidence type="ECO:0000313" key="4">
    <source>
        <dbReference type="Proteomes" id="UP000744032"/>
    </source>
</evidence>
<protein>
    <recommendedName>
        <fullName evidence="2">Chitin-binding type-3 domain-containing protein</fullName>
    </recommendedName>
</protein>
<dbReference type="SMART" id="SM00495">
    <property type="entry name" value="ChtBD3"/>
    <property type="match status" value="1"/>
</dbReference>
<evidence type="ECO:0000313" key="3">
    <source>
        <dbReference type="EMBL" id="NKQ26165.1"/>
    </source>
</evidence>
<dbReference type="SUPFAM" id="SSF51055">
    <property type="entry name" value="Carbohydrate binding domain"/>
    <property type="match status" value="1"/>
</dbReference>
<evidence type="ECO:0000259" key="2">
    <source>
        <dbReference type="SMART" id="SM00495"/>
    </source>
</evidence>
<dbReference type="InterPro" id="IPR036573">
    <property type="entry name" value="CBM_sf_5/12"/>
</dbReference>
<organism evidence="3 4">
    <name type="scientific">Streptomyces galbus</name>
    <dbReference type="NCBI Taxonomy" id="33898"/>
    <lineage>
        <taxon>Bacteria</taxon>
        <taxon>Bacillati</taxon>
        <taxon>Actinomycetota</taxon>
        <taxon>Actinomycetes</taxon>
        <taxon>Kitasatosporales</taxon>
        <taxon>Streptomycetaceae</taxon>
        <taxon>Streptomyces</taxon>
    </lineage>
</organism>
<evidence type="ECO:0000256" key="1">
    <source>
        <dbReference type="ARBA" id="ARBA00022801"/>
    </source>
</evidence>
<feature type="non-terminal residue" evidence="3">
    <location>
        <position position="1"/>
    </location>
</feature>
<dbReference type="InterPro" id="IPR003610">
    <property type="entry name" value="CBM5/12"/>
</dbReference>
<dbReference type="RefSeq" id="WP_168374326.1">
    <property type="nucleotide sequence ID" value="NZ_JAAXMD010000153.1"/>
</dbReference>
<reference evidence="3 4" key="1">
    <citation type="submission" date="2020-04" db="EMBL/GenBank/DDBJ databases">
        <title>Genome sequence of Streptomyces galbus strain I339.</title>
        <authorList>
            <person name="Silva E.A.N."/>
            <person name="Merces M."/>
            <person name="Castelo Branco A.P.O.T."/>
            <person name="Vasconcelos P.C."/>
            <person name="Costa N.P."/>
            <person name="Marinho G.C.S."/>
            <person name="Oliveira C.J.B."/>
            <person name="Araujo D."/>
            <person name="Rodrigues Junior V.S."/>
            <person name="Almeida R."/>
            <person name="Silva Filho U.R."/>
            <person name="Andrade A.S.A."/>
            <person name="Cibulski S.P."/>
        </authorList>
    </citation>
    <scope>NUCLEOTIDE SEQUENCE [LARGE SCALE GENOMIC DNA]</scope>
    <source>
        <strain evidence="3 4">I339</strain>
    </source>
</reference>
<dbReference type="Gene3D" id="2.10.10.20">
    <property type="entry name" value="Carbohydrate-binding module superfamily 5/12"/>
    <property type="match status" value="1"/>
</dbReference>
<dbReference type="Pfam" id="PF02839">
    <property type="entry name" value="CBM_5_12"/>
    <property type="match status" value="1"/>
</dbReference>
<comment type="caution">
    <text evidence="3">The sequence shown here is derived from an EMBL/GenBank/DDBJ whole genome shotgun (WGS) entry which is preliminary data.</text>
</comment>
<accession>A0ABX1IKK4</accession>
<keyword evidence="1" id="KW-0378">Hydrolase</keyword>
<keyword evidence="4" id="KW-1185">Reference proteome</keyword>
<dbReference type="CDD" id="cd12215">
    <property type="entry name" value="ChiC_BD"/>
    <property type="match status" value="1"/>
</dbReference>
<sequence length="62" mass="6446">PSGSPSPSNGACTAAAWNATGEYLGGTVVSHKGHSWKAKWWTKGEEPGTTGEWGVWQDLGAC</sequence>
<dbReference type="Proteomes" id="UP000744032">
    <property type="component" value="Unassembled WGS sequence"/>
</dbReference>
<name>A0ABX1IKK4_STRGB</name>
<feature type="domain" description="Chitin-binding type-3" evidence="2">
    <location>
        <begin position="14"/>
        <end position="59"/>
    </location>
</feature>
<proteinExistence type="predicted"/>
<gene>
    <name evidence="3" type="ORF">HF200_17445</name>
</gene>
<dbReference type="EMBL" id="JAAXMD010000153">
    <property type="protein sequence ID" value="NKQ26165.1"/>
    <property type="molecule type" value="Genomic_DNA"/>
</dbReference>